<evidence type="ECO:0000259" key="1">
    <source>
        <dbReference type="Pfam" id="PF03358"/>
    </source>
</evidence>
<dbReference type="InterPro" id="IPR005025">
    <property type="entry name" value="FMN_Rdtase-like_dom"/>
</dbReference>
<comment type="caution">
    <text evidence="2">The sequence shown here is derived from an EMBL/GenBank/DDBJ whole genome shotgun (WGS) entry which is preliminary data.</text>
</comment>
<feature type="domain" description="NADPH-dependent FMN reductase-like" evidence="1">
    <location>
        <begin position="1"/>
        <end position="143"/>
    </location>
</feature>
<evidence type="ECO:0000313" key="3">
    <source>
        <dbReference type="Proteomes" id="UP000824156"/>
    </source>
</evidence>
<dbReference type="SUPFAM" id="SSF52218">
    <property type="entry name" value="Flavoproteins"/>
    <property type="match status" value="1"/>
</dbReference>
<dbReference type="EMBL" id="DXEZ01000328">
    <property type="protein sequence ID" value="HIX55671.1"/>
    <property type="molecule type" value="Genomic_DNA"/>
</dbReference>
<dbReference type="PANTHER" id="PTHR30543">
    <property type="entry name" value="CHROMATE REDUCTASE"/>
    <property type="match status" value="1"/>
</dbReference>
<proteinExistence type="predicted"/>
<dbReference type="PANTHER" id="PTHR30543:SF21">
    <property type="entry name" value="NAD(P)H-DEPENDENT FMN REDUCTASE LOT6"/>
    <property type="match status" value="1"/>
</dbReference>
<dbReference type="GO" id="GO:0005829">
    <property type="term" value="C:cytosol"/>
    <property type="evidence" value="ECO:0007669"/>
    <property type="project" value="TreeGrafter"/>
</dbReference>
<evidence type="ECO:0000313" key="2">
    <source>
        <dbReference type="EMBL" id="HIX55671.1"/>
    </source>
</evidence>
<reference evidence="2" key="1">
    <citation type="journal article" date="2021" name="PeerJ">
        <title>Extensive microbial diversity within the chicken gut microbiome revealed by metagenomics and culture.</title>
        <authorList>
            <person name="Gilroy R."/>
            <person name="Ravi A."/>
            <person name="Getino M."/>
            <person name="Pursley I."/>
            <person name="Horton D.L."/>
            <person name="Alikhan N.F."/>
            <person name="Baker D."/>
            <person name="Gharbi K."/>
            <person name="Hall N."/>
            <person name="Watson M."/>
            <person name="Adriaenssens E.M."/>
            <person name="Foster-Nyarko E."/>
            <person name="Jarju S."/>
            <person name="Secka A."/>
            <person name="Antonio M."/>
            <person name="Oren A."/>
            <person name="Chaudhuri R.R."/>
            <person name="La Ragione R."/>
            <person name="Hildebrand F."/>
            <person name="Pallen M.J."/>
        </authorList>
    </citation>
    <scope>NUCLEOTIDE SEQUENCE</scope>
    <source>
        <strain evidence="2">1719</strain>
    </source>
</reference>
<dbReference type="Pfam" id="PF03358">
    <property type="entry name" value="FMN_red"/>
    <property type="match status" value="1"/>
</dbReference>
<dbReference type="GO" id="GO:0010181">
    <property type="term" value="F:FMN binding"/>
    <property type="evidence" value="ECO:0007669"/>
    <property type="project" value="TreeGrafter"/>
</dbReference>
<dbReference type="InterPro" id="IPR050712">
    <property type="entry name" value="NAD(P)H-dep_reductase"/>
</dbReference>
<dbReference type="Gene3D" id="3.40.50.360">
    <property type="match status" value="1"/>
</dbReference>
<dbReference type="Proteomes" id="UP000824156">
    <property type="component" value="Unassembled WGS sequence"/>
</dbReference>
<sequence>MKIFAFAASNSSNSINKQLVSNVCKYYKGIDDEVVILDLHDFEMPLYSADREIKEGIPEKAYRFREQLDWADLTIISFAEHNGNYSAAYKNVADWSSRIKPGKIYAGKNMFLLSTSNGIRGGAKVMEIAQERMKIEGANVISTFSLPQFSQNFQAGKGITTPLLRSQLESAIRKSKKKMRELNEMLNIK</sequence>
<dbReference type="AlphaFoldDB" id="A0A9D1WAM0"/>
<dbReference type="InterPro" id="IPR029039">
    <property type="entry name" value="Flavoprotein-like_sf"/>
</dbReference>
<gene>
    <name evidence="2" type="ORF">H9853_11675</name>
</gene>
<reference evidence="2" key="2">
    <citation type="submission" date="2021-04" db="EMBL/GenBank/DDBJ databases">
        <authorList>
            <person name="Gilroy R."/>
        </authorList>
    </citation>
    <scope>NUCLEOTIDE SEQUENCE</scope>
    <source>
        <strain evidence="2">1719</strain>
    </source>
</reference>
<name>A0A9D1WAM0_9SPHI</name>
<organism evidence="2 3">
    <name type="scientific">Candidatus Sphingobacterium stercoripullorum</name>
    <dbReference type="NCBI Taxonomy" id="2838759"/>
    <lineage>
        <taxon>Bacteria</taxon>
        <taxon>Pseudomonadati</taxon>
        <taxon>Bacteroidota</taxon>
        <taxon>Sphingobacteriia</taxon>
        <taxon>Sphingobacteriales</taxon>
        <taxon>Sphingobacteriaceae</taxon>
        <taxon>Sphingobacterium</taxon>
    </lineage>
</organism>
<dbReference type="GO" id="GO:0016491">
    <property type="term" value="F:oxidoreductase activity"/>
    <property type="evidence" value="ECO:0007669"/>
    <property type="project" value="InterPro"/>
</dbReference>
<protein>
    <submittedName>
        <fullName evidence="2">NAD(P)H-dependent oxidoreductase</fullName>
    </submittedName>
</protein>
<accession>A0A9D1WAM0</accession>